<evidence type="ECO:0000256" key="1">
    <source>
        <dbReference type="SAM" id="MobiDB-lite"/>
    </source>
</evidence>
<feature type="region of interest" description="Disordered" evidence="1">
    <location>
        <begin position="164"/>
        <end position="184"/>
    </location>
</feature>
<proteinExistence type="predicted"/>
<dbReference type="Gramene" id="Zm00001eb111950_T001">
    <property type="protein sequence ID" value="Zm00001eb111950_P001"/>
    <property type="gene ID" value="Zm00001eb111950"/>
</dbReference>
<feature type="compositionally biased region" description="Polar residues" evidence="1">
    <location>
        <begin position="166"/>
        <end position="178"/>
    </location>
</feature>
<reference evidence="3" key="1">
    <citation type="submission" date="2015-12" db="EMBL/GenBank/DDBJ databases">
        <title>Update maize B73 reference genome by single molecule sequencing technologies.</title>
        <authorList>
            <consortium name="Maize Genome Sequencing Project"/>
            <person name="Ware D."/>
        </authorList>
    </citation>
    <scope>NUCLEOTIDE SEQUENCE [LARGE SCALE GENOMIC DNA]</scope>
    <source>
        <strain evidence="3">cv. B73</strain>
    </source>
</reference>
<dbReference type="EnsemblPlants" id="Zm00001eb111950_T001">
    <property type="protein sequence ID" value="Zm00001eb111950_P001"/>
    <property type="gene ID" value="Zm00001eb111950"/>
</dbReference>
<dbReference type="InParanoid" id="A0A804MUB1"/>
<dbReference type="Proteomes" id="UP000007305">
    <property type="component" value="Chromosome 2"/>
</dbReference>
<keyword evidence="3" id="KW-1185">Reference proteome</keyword>
<dbReference type="AlphaFoldDB" id="A0A804MUB1"/>
<sequence length="184" mass="20151">MPLHLPAMQGRSAYMQVLLENDAIVSVLTGSYSNWALNSSNPSRASALCWLVPYWCLPLARDRGGLEGIGSTGKKCEVARRRNGLDTNKRKKAKKGQPDATDGTLWLGHNFGPSSSQNLHDNLNQFDQASSAPTLQQQSFTGNGQLTQGYPGDMHVLQFVEPTPQIDHQNGDEGQSSIPVWDFL</sequence>
<name>A0A804MUB1_MAIZE</name>
<protein>
    <submittedName>
        <fullName evidence="2">Uncharacterized protein</fullName>
    </submittedName>
</protein>
<reference evidence="2" key="2">
    <citation type="submission" date="2019-07" db="EMBL/GenBank/DDBJ databases">
        <authorList>
            <person name="Seetharam A."/>
            <person name="Woodhouse M."/>
            <person name="Cannon E."/>
        </authorList>
    </citation>
    <scope>NUCLEOTIDE SEQUENCE [LARGE SCALE GENOMIC DNA]</scope>
    <source>
        <strain evidence="2">cv. B73</strain>
    </source>
</reference>
<feature type="region of interest" description="Disordered" evidence="1">
    <location>
        <begin position="81"/>
        <end position="104"/>
    </location>
</feature>
<evidence type="ECO:0000313" key="3">
    <source>
        <dbReference type="Proteomes" id="UP000007305"/>
    </source>
</evidence>
<reference evidence="2" key="3">
    <citation type="submission" date="2021-05" db="UniProtKB">
        <authorList>
            <consortium name="EnsemblPlants"/>
        </authorList>
    </citation>
    <scope>IDENTIFICATION</scope>
    <source>
        <strain evidence="2">cv. B73</strain>
    </source>
</reference>
<evidence type="ECO:0000313" key="2">
    <source>
        <dbReference type="EnsemblPlants" id="Zm00001eb111950_P001"/>
    </source>
</evidence>
<organism evidence="2 3">
    <name type="scientific">Zea mays</name>
    <name type="common">Maize</name>
    <dbReference type="NCBI Taxonomy" id="4577"/>
    <lineage>
        <taxon>Eukaryota</taxon>
        <taxon>Viridiplantae</taxon>
        <taxon>Streptophyta</taxon>
        <taxon>Embryophyta</taxon>
        <taxon>Tracheophyta</taxon>
        <taxon>Spermatophyta</taxon>
        <taxon>Magnoliopsida</taxon>
        <taxon>Liliopsida</taxon>
        <taxon>Poales</taxon>
        <taxon>Poaceae</taxon>
        <taxon>PACMAD clade</taxon>
        <taxon>Panicoideae</taxon>
        <taxon>Andropogonodae</taxon>
        <taxon>Andropogoneae</taxon>
        <taxon>Tripsacinae</taxon>
        <taxon>Zea</taxon>
    </lineage>
</organism>
<accession>A0A804MUB1</accession>